<evidence type="ECO:0000313" key="2">
    <source>
        <dbReference type="EMBL" id="CDI01508.1"/>
    </source>
</evidence>
<protein>
    <submittedName>
        <fullName evidence="2">Uncharacterized protein</fullName>
    </submittedName>
</protein>
<gene>
    <name evidence="2" type="ORF">BN873_150296</name>
</gene>
<dbReference type="Proteomes" id="UP000035760">
    <property type="component" value="Unassembled WGS sequence"/>
</dbReference>
<feature type="compositionally biased region" description="Low complexity" evidence="1">
    <location>
        <begin position="60"/>
        <end position="71"/>
    </location>
</feature>
<name>W6MBU1_9GAMM</name>
<evidence type="ECO:0000256" key="1">
    <source>
        <dbReference type="SAM" id="MobiDB-lite"/>
    </source>
</evidence>
<dbReference type="STRING" id="1400863.BN873_150296"/>
<evidence type="ECO:0000313" key="3">
    <source>
        <dbReference type="Proteomes" id="UP000035760"/>
    </source>
</evidence>
<reference evidence="2" key="1">
    <citation type="submission" date="2013-07" db="EMBL/GenBank/DDBJ databases">
        <authorList>
            <person name="McIlroy S."/>
        </authorList>
    </citation>
    <scope>NUCLEOTIDE SEQUENCE [LARGE SCALE GENOMIC DNA]</scope>
    <source>
        <strain evidence="2">Run_A_D11</strain>
    </source>
</reference>
<feature type="region of interest" description="Disordered" evidence="1">
    <location>
        <begin position="54"/>
        <end position="119"/>
    </location>
</feature>
<organism evidence="2 3">
    <name type="scientific">Candidatus Competibacter denitrificans Run_A_D11</name>
    <dbReference type="NCBI Taxonomy" id="1400863"/>
    <lineage>
        <taxon>Bacteria</taxon>
        <taxon>Pseudomonadati</taxon>
        <taxon>Pseudomonadota</taxon>
        <taxon>Gammaproteobacteria</taxon>
        <taxon>Candidatus Competibacteraceae</taxon>
        <taxon>Candidatus Competibacter</taxon>
    </lineage>
</organism>
<reference evidence="2" key="2">
    <citation type="submission" date="2014-03" db="EMBL/GenBank/DDBJ databases">
        <title>Candidatus Competibacter-lineage genomes retrieved from metagenomes reveal functional metabolic diversity.</title>
        <authorList>
            <person name="McIlroy S.J."/>
            <person name="Albertsen M."/>
            <person name="Andresen E.K."/>
            <person name="Saunders A.M."/>
            <person name="Kristiansen R."/>
            <person name="Stokholm-Bjerregaard M."/>
            <person name="Nielsen K.L."/>
            <person name="Nielsen P.H."/>
        </authorList>
    </citation>
    <scope>NUCLEOTIDE SEQUENCE</scope>
    <source>
        <strain evidence="2">Run_A_D11</strain>
    </source>
</reference>
<comment type="caution">
    <text evidence="2">The sequence shown here is derived from an EMBL/GenBank/DDBJ whole genome shotgun (WGS) entry which is preliminary data.</text>
</comment>
<accession>W6MBU1</accession>
<keyword evidence="3" id="KW-1185">Reference proteome</keyword>
<dbReference type="AlphaFoldDB" id="W6MBU1"/>
<dbReference type="EMBL" id="CBTJ020000020">
    <property type="protein sequence ID" value="CDI01508.1"/>
    <property type="molecule type" value="Genomic_DNA"/>
</dbReference>
<proteinExistence type="predicted"/>
<sequence length="119" mass="13092">MPSRKSELHQCGAWRMVCEGHCRSGNWTGGKGRYLWRISGDMISFSLLDVSGRVQKSEEPNAAPIRPPGAARPDDRNSVGAEREKKGRPVQATESIQGHVMQNGGRERDRTSGESSKTV</sequence>
<feature type="compositionally biased region" description="Basic and acidic residues" evidence="1">
    <location>
        <begin position="72"/>
        <end position="87"/>
    </location>
</feature>